<dbReference type="SMART" id="SM00382">
    <property type="entry name" value="AAA"/>
    <property type="match status" value="2"/>
</dbReference>
<evidence type="ECO:0000256" key="7">
    <source>
        <dbReference type="SAM" id="MobiDB-lite"/>
    </source>
</evidence>
<keyword evidence="6" id="KW-0378">Hydrolase</keyword>
<feature type="domain" description="KaiC" evidence="8">
    <location>
        <begin position="10"/>
        <end position="242"/>
    </location>
</feature>
<evidence type="ECO:0000259" key="8">
    <source>
        <dbReference type="PROSITE" id="PS51146"/>
    </source>
</evidence>
<dbReference type="PIRSF" id="PIRSF039117">
    <property type="entry name" value="KaiC"/>
    <property type="match status" value="1"/>
</dbReference>
<accession>A0A369T821</accession>
<dbReference type="InterPro" id="IPR027417">
    <property type="entry name" value="P-loop_NTPase"/>
</dbReference>
<dbReference type="SUPFAM" id="SSF52540">
    <property type="entry name" value="P-loop containing nucleoside triphosphate hydrolases"/>
    <property type="match status" value="2"/>
</dbReference>
<keyword evidence="5" id="KW-0418">Kinase</keyword>
<evidence type="ECO:0000313" key="9">
    <source>
        <dbReference type="EMBL" id="RDD61463.1"/>
    </source>
</evidence>
<dbReference type="GO" id="GO:0004674">
    <property type="term" value="F:protein serine/threonine kinase activity"/>
    <property type="evidence" value="ECO:0007669"/>
    <property type="project" value="UniProtKB-EC"/>
</dbReference>
<dbReference type="GO" id="GO:0016787">
    <property type="term" value="F:hydrolase activity"/>
    <property type="evidence" value="ECO:0007669"/>
    <property type="project" value="UniProtKB-KW"/>
</dbReference>
<dbReference type="Proteomes" id="UP000253941">
    <property type="component" value="Unassembled WGS sequence"/>
</dbReference>
<keyword evidence="10" id="KW-1185">Reference proteome</keyword>
<evidence type="ECO:0000256" key="3">
    <source>
        <dbReference type="ARBA" id="ARBA00022679"/>
    </source>
</evidence>
<dbReference type="InterPro" id="IPR003593">
    <property type="entry name" value="AAA+_ATPase"/>
</dbReference>
<dbReference type="GO" id="GO:0005524">
    <property type="term" value="F:ATP binding"/>
    <property type="evidence" value="ECO:0007669"/>
    <property type="project" value="InterPro"/>
</dbReference>
<reference evidence="9 10" key="1">
    <citation type="submission" date="2018-07" db="EMBL/GenBank/DDBJ databases">
        <title>Venubactetium sediminum gen. nov., sp. nov., isolated from a marine solar saltern.</title>
        <authorList>
            <person name="Wang S."/>
        </authorList>
    </citation>
    <scope>NUCLEOTIDE SEQUENCE [LARGE SCALE GENOMIC DNA]</scope>
    <source>
        <strain evidence="9 10">WD2A32</strain>
    </source>
</reference>
<dbReference type="AlphaFoldDB" id="A0A369T821"/>
<keyword evidence="4" id="KW-0677">Repeat</keyword>
<organism evidence="9 10">
    <name type="scientific">Ferruginivarius sediminum</name>
    <dbReference type="NCBI Taxonomy" id="2661937"/>
    <lineage>
        <taxon>Bacteria</taxon>
        <taxon>Pseudomonadati</taxon>
        <taxon>Pseudomonadota</taxon>
        <taxon>Alphaproteobacteria</taxon>
        <taxon>Rhodospirillales</taxon>
        <taxon>Rhodospirillaceae</taxon>
        <taxon>Ferruginivarius</taxon>
    </lineage>
</organism>
<evidence type="ECO:0000313" key="10">
    <source>
        <dbReference type="Proteomes" id="UP000253941"/>
    </source>
</evidence>
<keyword evidence="2" id="KW-0597">Phosphoprotein</keyword>
<dbReference type="Gene3D" id="3.40.50.300">
    <property type="entry name" value="P-loop containing nucleotide triphosphate hydrolases"/>
    <property type="match status" value="2"/>
</dbReference>
<dbReference type="InterPro" id="IPR051347">
    <property type="entry name" value="Circadian_clock_KaiC-rel"/>
</dbReference>
<proteinExistence type="predicted"/>
<dbReference type="InterPro" id="IPR014774">
    <property type="entry name" value="KaiC-like_dom"/>
</dbReference>
<evidence type="ECO:0000256" key="1">
    <source>
        <dbReference type="ARBA" id="ARBA00012513"/>
    </source>
</evidence>
<feature type="region of interest" description="Disordered" evidence="7">
    <location>
        <begin position="483"/>
        <end position="511"/>
    </location>
</feature>
<dbReference type="InterPro" id="IPR030665">
    <property type="entry name" value="KaiC"/>
</dbReference>
<sequence>MPDSSPRTADRLSSGIAGLDHILQGGFIPGKAYLVRGGPGAGKTTLGFHFLTASPGDKTLFISLGEAASQLKENAIKQNLAVDNVEFLDVSPDKEFFTDNESYDIFNPAEVERAPLVEEITAKVEECKPKRVVVDSITQLRYLSPDAFQFRKQVLGFVRYLDSQEATVLLTSESSPEAPDNDVRFLVDGILEIEHDESRRCVTVAKFRGSGFKKGRHDMELGPTGAVIYPRLMPGEYHCDFAGEPISSGIPDLDQMLHGGLERGTTTIVSGPSGVGKTTFGLQFMKEAAGRGERSVVFAFEEQRNILIERCRAINIPVDRMIEQGTLVIKEMEALTSTADQFAEEVRHEVERNGTRIVMLDSISGYQLTIRSDRLTQHMHALCRYLMNMGVTVILPNEIDTVASADLRVTNTGISYLADTIVLLRYFEIGGTMQKSVGILKKRTSNFEKSIRQFDITRYGLKVGPPLRGLQGILSGTPQISETAGEVEPPVQGNGATSAPNGGNGAHTPFA</sequence>
<comment type="caution">
    <text evidence="9">The sequence shown here is derived from an EMBL/GenBank/DDBJ whole genome shotgun (WGS) entry which is preliminary data.</text>
</comment>
<gene>
    <name evidence="9" type="ORF">DRB17_12830</name>
</gene>
<dbReference type="PANTHER" id="PTHR42926">
    <property type="match status" value="1"/>
</dbReference>
<dbReference type="PANTHER" id="PTHR42926:SF1">
    <property type="entry name" value="CIRCADIAN CLOCK OSCILLATOR PROTEIN KAIC 1"/>
    <property type="match status" value="1"/>
</dbReference>
<feature type="domain" description="KaiC" evidence="8">
    <location>
        <begin position="244"/>
        <end position="477"/>
    </location>
</feature>
<dbReference type="EC" id="2.7.11.1" evidence="1"/>
<evidence type="ECO:0000256" key="6">
    <source>
        <dbReference type="ARBA" id="ARBA00022801"/>
    </source>
</evidence>
<dbReference type="EMBL" id="QPMH01000012">
    <property type="protein sequence ID" value="RDD61463.1"/>
    <property type="molecule type" value="Genomic_DNA"/>
</dbReference>
<dbReference type="Pfam" id="PF06745">
    <property type="entry name" value="ATPase"/>
    <property type="match status" value="2"/>
</dbReference>
<protein>
    <recommendedName>
        <fullName evidence="1">non-specific serine/threonine protein kinase</fullName>
        <ecNumber evidence="1">2.7.11.1</ecNumber>
    </recommendedName>
</protein>
<dbReference type="PRINTS" id="PR01874">
    <property type="entry name" value="DNAREPAIRADA"/>
</dbReference>
<dbReference type="InterPro" id="IPR010624">
    <property type="entry name" value="KaiC_dom"/>
</dbReference>
<evidence type="ECO:0000256" key="2">
    <source>
        <dbReference type="ARBA" id="ARBA00022553"/>
    </source>
</evidence>
<evidence type="ECO:0000256" key="4">
    <source>
        <dbReference type="ARBA" id="ARBA00022737"/>
    </source>
</evidence>
<keyword evidence="3" id="KW-0808">Transferase</keyword>
<name>A0A369T821_9PROT</name>
<dbReference type="PROSITE" id="PS51146">
    <property type="entry name" value="KAIC"/>
    <property type="match status" value="2"/>
</dbReference>
<evidence type="ECO:0000256" key="5">
    <source>
        <dbReference type="ARBA" id="ARBA00022777"/>
    </source>
</evidence>